<keyword evidence="1" id="KW-0732">Signal</keyword>
<evidence type="ECO:0000313" key="3">
    <source>
        <dbReference type="Proteomes" id="UP001287356"/>
    </source>
</evidence>
<comment type="caution">
    <text evidence="2">The sequence shown here is derived from an EMBL/GenBank/DDBJ whole genome shotgun (WGS) entry which is preliminary data.</text>
</comment>
<feature type="chain" id="PRO_5042022491" description="Extracellular serine-rich protein" evidence="1">
    <location>
        <begin position="24"/>
        <end position="640"/>
    </location>
</feature>
<dbReference type="SUPFAM" id="SSF49503">
    <property type="entry name" value="Cupredoxins"/>
    <property type="match status" value="2"/>
</dbReference>
<dbReference type="PANTHER" id="PTHR34883">
    <property type="entry name" value="SERINE-RICH PROTEIN, PUTATIVE-RELATED-RELATED"/>
    <property type="match status" value="1"/>
</dbReference>
<dbReference type="InterPro" id="IPR052953">
    <property type="entry name" value="Ser-rich/MCO-related"/>
</dbReference>
<reference evidence="2" key="2">
    <citation type="submission" date="2023-06" db="EMBL/GenBank/DDBJ databases">
        <authorList>
            <consortium name="Lawrence Berkeley National Laboratory"/>
            <person name="Haridas S."/>
            <person name="Hensen N."/>
            <person name="Bonometti L."/>
            <person name="Westerberg I."/>
            <person name="Brannstrom I.O."/>
            <person name="Guillou S."/>
            <person name="Cros-Aarteil S."/>
            <person name="Calhoun S."/>
            <person name="Kuo A."/>
            <person name="Mondo S."/>
            <person name="Pangilinan J."/>
            <person name="Riley R."/>
            <person name="Labutti K."/>
            <person name="Andreopoulos B."/>
            <person name="Lipzen A."/>
            <person name="Chen C."/>
            <person name="Yanf M."/>
            <person name="Daum C."/>
            <person name="Ng V."/>
            <person name="Clum A."/>
            <person name="Steindorff A."/>
            <person name="Ohm R."/>
            <person name="Martin F."/>
            <person name="Silar P."/>
            <person name="Natvig D."/>
            <person name="Lalanne C."/>
            <person name="Gautier V."/>
            <person name="Ament-Velasquez S.L."/>
            <person name="Kruys A."/>
            <person name="Hutchinson M.I."/>
            <person name="Powell A.J."/>
            <person name="Barry K."/>
            <person name="Miller A.N."/>
            <person name="Grigoriev I.V."/>
            <person name="Debuchy R."/>
            <person name="Gladieux P."/>
            <person name="Thoren M.H."/>
            <person name="Johannesson H."/>
        </authorList>
    </citation>
    <scope>NUCLEOTIDE SEQUENCE</scope>
    <source>
        <strain evidence="2">CBS 958.72</strain>
    </source>
</reference>
<evidence type="ECO:0000313" key="2">
    <source>
        <dbReference type="EMBL" id="KAK3378853.1"/>
    </source>
</evidence>
<accession>A0AAE0NCZ6</accession>
<dbReference type="Proteomes" id="UP001287356">
    <property type="component" value="Unassembled WGS sequence"/>
</dbReference>
<dbReference type="InterPro" id="IPR008972">
    <property type="entry name" value="Cupredoxin"/>
</dbReference>
<gene>
    <name evidence="2" type="ORF">B0T24DRAFT_568503</name>
</gene>
<protein>
    <recommendedName>
        <fullName evidence="4">Extracellular serine-rich protein</fullName>
    </recommendedName>
</protein>
<dbReference type="CDD" id="cd00920">
    <property type="entry name" value="Cupredoxin"/>
    <property type="match status" value="2"/>
</dbReference>
<keyword evidence="3" id="KW-1185">Reference proteome</keyword>
<feature type="signal peptide" evidence="1">
    <location>
        <begin position="1"/>
        <end position="23"/>
    </location>
</feature>
<proteinExistence type="predicted"/>
<organism evidence="2 3">
    <name type="scientific">Lasiosphaeria ovina</name>
    <dbReference type="NCBI Taxonomy" id="92902"/>
    <lineage>
        <taxon>Eukaryota</taxon>
        <taxon>Fungi</taxon>
        <taxon>Dikarya</taxon>
        <taxon>Ascomycota</taxon>
        <taxon>Pezizomycotina</taxon>
        <taxon>Sordariomycetes</taxon>
        <taxon>Sordariomycetidae</taxon>
        <taxon>Sordariales</taxon>
        <taxon>Lasiosphaeriaceae</taxon>
        <taxon>Lasiosphaeria</taxon>
    </lineage>
</organism>
<sequence length="640" mass="66798">MRFSIAPSLLSLPLLAAAAAAYAGVNHQVTVGKDAKLVFDPPTLNAAPGDTVTYSFFAKNHSVTQSSFAQPCQPLAGGGFFSAFTPNPATDGSASPTTFTITINDTKPIWAYCGQTNGDHCQKGMVHAINAPTSGTNTFQAFSDLALKASTPSGSPPDGLPVGGLRKLSVIVGFNGTLTYSPNNITAPPRTVIEFSYNPKNHTVTQSSFDSPCQPLDKGFSSGFIPTAVSPSGVTFDIVVPDTNPIWFYCGQIVGTHCQKGMVGSINAATSGAKTLEAYIAKAATAPPSTIPPQAPLGGTITVNGTVITSFNGNSLQGATIPPPANPAAGNASVPAPGTPIDPYYYGMAGGSQPSNYGWGASISDTSVALLAFLLFIEDVQANLLFEMHSRLDNGSWASVYPRAIVDTLGSMAAQTLVQRSTTTDCLTHFKKPLGNQCSFKLPTTSVDDFLAAALKLNLLEIGALIDGITQVPLSDSYLLAPLASTIGSKARMTAVINMMQNHLAAAAPREAVMPAQLAWSYVMTNYVSDPNCPTKISGMPGSPYPALTVTDKQVTPDQSRTTAVTVSFDSSASGDKWVAWMGAWGDLEFTPLAADKTTTVPADLYGHVWIAVVSKKDVAMKDVPGVTVAGPEIVWVSQP</sequence>
<reference evidence="2" key="1">
    <citation type="journal article" date="2023" name="Mol. Phylogenet. Evol.">
        <title>Genome-scale phylogeny and comparative genomics of the fungal order Sordariales.</title>
        <authorList>
            <person name="Hensen N."/>
            <person name="Bonometti L."/>
            <person name="Westerberg I."/>
            <person name="Brannstrom I.O."/>
            <person name="Guillou S."/>
            <person name="Cros-Aarteil S."/>
            <person name="Calhoun S."/>
            <person name="Haridas S."/>
            <person name="Kuo A."/>
            <person name="Mondo S."/>
            <person name="Pangilinan J."/>
            <person name="Riley R."/>
            <person name="LaButti K."/>
            <person name="Andreopoulos B."/>
            <person name="Lipzen A."/>
            <person name="Chen C."/>
            <person name="Yan M."/>
            <person name="Daum C."/>
            <person name="Ng V."/>
            <person name="Clum A."/>
            <person name="Steindorff A."/>
            <person name="Ohm R.A."/>
            <person name="Martin F."/>
            <person name="Silar P."/>
            <person name="Natvig D.O."/>
            <person name="Lalanne C."/>
            <person name="Gautier V."/>
            <person name="Ament-Velasquez S.L."/>
            <person name="Kruys A."/>
            <person name="Hutchinson M.I."/>
            <person name="Powell A.J."/>
            <person name="Barry K."/>
            <person name="Miller A.N."/>
            <person name="Grigoriev I.V."/>
            <person name="Debuchy R."/>
            <person name="Gladieux P."/>
            <person name="Hiltunen Thoren M."/>
            <person name="Johannesson H."/>
        </authorList>
    </citation>
    <scope>NUCLEOTIDE SEQUENCE</scope>
    <source>
        <strain evidence="2">CBS 958.72</strain>
    </source>
</reference>
<evidence type="ECO:0000256" key="1">
    <source>
        <dbReference type="SAM" id="SignalP"/>
    </source>
</evidence>
<evidence type="ECO:0008006" key="4">
    <source>
        <dbReference type="Google" id="ProtNLM"/>
    </source>
</evidence>
<dbReference type="AlphaFoldDB" id="A0AAE0NCZ6"/>
<dbReference type="EMBL" id="JAULSN010000002">
    <property type="protein sequence ID" value="KAK3378853.1"/>
    <property type="molecule type" value="Genomic_DNA"/>
</dbReference>
<name>A0AAE0NCZ6_9PEZI</name>
<dbReference type="Gene3D" id="2.60.40.420">
    <property type="entry name" value="Cupredoxins - blue copper proteins"/>
    <property type="match status" value="2"/>
</dbReference>
<dbReference type="PANTHER" id="PTHR34883:SF15">
    <property type="entry name" value="EXTRACELLULAR SERINE-RICH PROTEIN"/>
    <property type="match status" value="1"/>
</dbReference>